<accession>A0ABS8SQI7</accession>
<evidence type="ECO:0000313" key="2">
    <source>
        <dbReference type="Proteomes" id="UP000823775"/>
    </source>
</evidence>
<dbReference type="Proteomes" id="UP000823775">
    <property type="component" value="Unassembled WGS sequence"/>
</dbReference>
<sequence length="54" mass="6278">PTLKPRVSPVRHGSRLVKRHCGTRRMKFYLVFFQEMVSRGSPCASHRFSRPVPP</sequence>
<protein>
    <submittedName>
        <fullName evidence="1">Uncharacterized protein</fullName>
    </submittedName>
</protein>
<proteinExistence type="predicted"/>
<evidence type="ECO:0000313" key="1">
    <source>
        <dbReference type="EMBL" id="MCD7461187.1"/>
    </source>
</evidence>
<keyword evidence="2" id="KW-1185">Reference proteome</keyword>
<feature type="non-terminal residue" evidence="1">
    <location>
        <position position="54"/>
    </location>
</feature>
<reference evidence="1 2" key="1">
    <citation type="journal article" date="2021" name="BMC Genomics">
        <title>Datura genome reveals duplications of psychoactive alkaloid biosynthetic genes and high mutation rate following tissue culture.</title>
        <authorList>
            <person name="Rajewski A."/>
            <person name="Carter-House D."/>
            <person name="Stajich J."/>
            <person name="Litt A."/>
        </authorList>
    </citation>
    <scope>NUCLEOTIDE SEQUENCE [LARGE SCALE GENOMIC DNA]</scope>
    <source>
        <strain evidence="1">AR-01</strain>
    </source>
</reference>
<name>A0ABS8SQI7_DATST</name>
<organism evidence="1 2">
    <name type="scientific">Datura stramonium</name>
    <name type="common">Jimsonweed</name>
    <name type="synonym">Common thornapple</name>
    <dbReference type="NCBI Taxonomy" id="4076"/>
    <lineage>
        <taxon>Eukaryota</taxon>
        <taxon>Viridiplantae</taxon>
        <taxon>Streptophyta</taxon>
        <taxon>Embryophyta</taxon>
        <taxon>Tracheophyta</taxon>
        <taxon>Spermatophyta</taxon>
        <taxon>Magnoliopsida</taxon>
        <taxon>eudicotyledons</taxon>
        <taxon>Gunneridae</taxon>
        <taxon>Pentapetalae</taxon>
        <taxon>asterids</taxon>
        <taxon>lamiids</taxon>
        <taxon>Solanales</taxon>
        <taxon>Solanaceae</taxon>
        <taxon>Solanoideae</taxon>
        <taxon>Datureae</taxon>
        <taxon>Datura</taxon>
    </lineage>
</organism>
<dbReference type="EMBL" id="JACEIK010000704">
    <property type="protein sequence ID" value="MCD7461187.1"/>
    <property type="molecule type" value="Genomic_DNA"/>
</dbReference>
<feature type="non-terminal residue" evidence="1">
    <location>
        <position position="1"/>
    </location>
</feature>
<gene>
    <name evidence="1" type="ORF">HAX54_045465</name>
</gene>
<comment type="caution">
    <text evidence="1">The sequence shown here is derived from an EMBL/GenBank/DDBJ whole genome shotgun (WGS) entry which is preliminary data.</text>
</comment>